<dbReference type="EMBL" id="APAU02000199">
    <property type="protein sequence ID" value="EUB54926.1"/>
    <property type="molecule type" value="Genomic_DNA"/>
</dbReference>
<feature type="domain" description="DUF5726" evidence="1">
    <location>
        <begin position="26"/>
        <end position="70"/>
    </location>
</feature>
<dbReference type="Proteomes" id="UP000019149">
    <property type="component" value="Unassembled WGS sequence"/>
</dbReference>
<reference evidence="2 3" key="1">
    <citation type="journal article" date="2013" name="Nat. Genet.">
        <title>The genome of the hydatid tapeworm Echinococcus granulosus.</title>
        <authorList>
            <person name="Zheng H."/>
            <person name="Zhang W."/>
            <person name="Zhang L."/>
            <person name="Zhang Z."/>
            <person name="Li J."/>
            <person name="Lu G."/>
            <person name="Zhu Y."/>
            <person name="Wang Y."/>
            <person name="Huang Y."/>
            <person name="Liu J."/>
            <person name="Kang H."/>
            <person name="Chen J."/>
            <person name="Wang L."/>
            <person name="Chen A."/>
            <person name="Yu S."/>
            <person name="Gao Z."/>
            <person name="Jin L."/>
            <person name="Gu W."/>
            <person name="Wang Z."/>
            <person name="Zhao L."/>
            <person name="Shi B."/>
            <person name="Wen H."/>
            <person name="Lin R."/>
            <person name="Jones M.K."/>
            <person name="Brejova B."/>
            <person name="Vinar T."/>
            <person name="Zhao G."/>
            <person name="McManus D.P."/>
            <person name="Chen Z."/>
            <person name="Zhou Y."/>
            <person name="Wang S."/>
        </authorList>
    </citation>
    <scope>NUCLEOTIDE SEQUENCE [LARGE SCALE GENOMIC DNA]</scope>
</reference>
<gene>
    <name evidence="2" type="ORF">EGR_10208</name>
</gene>
<dbReference type="RefSeq" id="XP_024346122.1">
    <property type="nucleotide sequence ID" value="XM_024499457.1"/>
</dbReference>
<evidence type="ECO:0000313" key="2">
    <source>
        <dbReference type="EMBL" id="EUB54926.1"/>
    </source>
</evidence>
<name>W6U2W4_ECHGR</name>
<dbReference type="InterPro" id="IPR043784">
    <property type="entry name" value="DUF5726"/>
</dbReference>
<keyword evidence="3" id="KW-1185">Reference proteome</keyword>
<comment type="caution">
    <text evidence="2">The sequence shown here is derived from an EMBL/GenBank/DDBJ whole genome shotgun (WGS) entry which is preliminary data.</text>
</comment>
<sequence length="186" mass="20645">MLFQLEFFVYFPVKFCKKPPKNYIPDIELEERYTISAQFTIAQEGQTLARQFSHPYKKVGEDDQEYAKSLYWRNAAFAAHFQPGSARRKDRALDQYSSPKSMAVGRVRPSVKHCGAAFVSSALDLRGFAQIKPEGSDGSVNTGGAAAALKTIPTFFDGGAADELLPCPPFPSPSLLPSFRRLQSSR</sequence>
<accession>W6U2W4</accession>
<protein>
    <recommendedName>
        <fullName evidence="1">DUF5726 domain-containing protein</fullName>
    </recommendedName>
</protein>
<dbReference type="Pfam" id="PF18996">
    <property type="entry name" value="DUF5726"/>
    <property type="match status" value="1"/>
</dbReference>
<evidence type="ECO:0000313" key="3">
    <source>
        <dbReference type="Proteomes" id="UP000019149"/>
    </source>
</evidence>
<proteinExistence type="predicted"/>
<organism evidence="2 3">
    <name type="scientific">Echinococcus granulosus</name>
    <name type="common">Hydatid tapeworm</name>
    <dbReference type="NCBI Taxonomy" id="6210"/>
    <lineage>
        <taxon>Eukaryota</taxon>
        <taxon>Metazoa</taxon>
        <taxon>Spiralia</taxon>
        <taxon>Lophotrochozoa</taxon>
        <taxon>Platyhelminthes</taxon>
        <taxon>Cestoda</taxon>
        <taxon>Eucestoda</taxon>
        <taxon>Cyclophyllidea</taxon>
        <taxon>Taeniidae</taxon>
        <taxon>Echinococcus</taxon>
        <taxon>Echinococcus granulosus group</taxon>
    </lineage>
</organism>
<dbReference type="CTD" id="36345923"/>
<dbReference type="AlphaFoldDB" id="W6U2W4"/>
<dbReference type="GeneID" id="36345923"/>
<evidence type="ECO:0000259" key="1">
    <source>
        <dbReference type="Pfam" id="PF18996"/>
    </source>
</evidence>
<dbReference type="KEGG" id="egl:EGR_10208"/>